<dbReference type="AlphaFoldDB" id="A0A2G2ZFB5"/>
<protein>
    <recommendedName>
        <fullName evidence="3">Rho termination factor-like N-terminal domain-containing protein</fullName>
    </recommendedName>
</protein>
<feature type="compositionally biased region" description="Polar residues" evidence="2">
    <location>
        <begin position="372"/>
        <end position="383"/>
    </location>
</feature>
<organism evidence="4 5">
    <name type="scientific">Capsicum annuum</name>
    <name type="common">Capsicum pepper</name>
    <dbReference type="NCBI Taxonomy" id="4072"/>
    <lineage>
        <taxon>Eukaryota</taxon>
        <taxon>Viridiplantae</taxon>
        <taxon>Streptophyta</taxon>
        <taxon>Embryophyta</taxon>
        <taxon>Tracheophyta</taxon>
        <taxon>Spermatophyta</taxon>
        <taxon>Magnoliopsida</taxon>
        <taxon>eudicotyledons</taxon>
        <taxon>Gunneridae</taxon>
        <taxon>Pentapetalae</taxon>
        <taxon>asterids</taxon>
        <taxon>lamiids</taxon>
        <taxon>Solanales</taxon>
        <taxon>Solanaceae</taxon>
        <taxon>Solanoideae</taxon>
        <taxon>Capsiceae</taxon>
        <taxon>Capsicum</taxon>
    </lineage>
</organism>
<feature type="compositionally biased region" description="Basic and acidic residues" evidence="2">
    <location>
        <begin position="476"/>
        <end position="504"/>
    </location>
</feature>
<sequence length="627" mass="69397">MDLLPDIIEEDALNEKCCVQVLEILITKADTEIAELEDDIVMLQSQLDRTDEKWLDKCVAALNEKIDHLSSSITALKNENVQASGVHLQTNRKPSEKIHEILGTPLIKFSSPQDKQPADSTLGSPKLAADVLIKVEATDDYDLKDLETVEMNVGLTVQADVTVQTPSVVQEENHQEILQIAREFELRKYCKHLLSLSQFAIADAAIVLDFEPCRNEQEEHTNTKGSCTKALVRAGDESTLKDLNESDIPGKQIDASKQENPSHLKNFACAVLKSARTKPLRDKAQLCGTSKRKINMSDDFSEDGLMQQSSNDVITINSSPEVEETSIGEGPKLAGAILVTSVTAVKQQPEDSGDEQTPNGGKVGQTSEKHTSSQLVSKKQTGAKSFLVIKGEGLLNPENKDGSKQPEKSNGEQQVKQSCRSQVLEISKSNSTLSLKLEGQRLNIKWKMPPKPVKEPCLVKELGFKKPSGRKPKRQLKTESTKENGGDVFGDKTIKESRSLREGAKGTVEPPEISSTSLLPLKKRRITSFTGPILQENENLRNFQNRLAKSHNRSNRNLQVVKAENDELLDSTTFIVPTPNIADLEHMTKNQLKAVARQQDLHGVYKLRKAELQERLRSKLLAKGQST</sequence>
<evidence type="ECO:0000256" key="1">
    <source>
        <dbReference type="SAM" id="Coils"/>
    </source>
</evidence>
<dbReference type="SMART" id="SM00959">
    <property type="entry name" value="Rho_N"/>
    <property type="match status" value="1"/>
</dbReference>
<feature type="compositionally biased region" description="Polar residues" evidence="2">
    <location>
        <begin position="411"/>
        <end position="421"/>
    </location>
</feature>
<dbReference type="OMA" id="VEATDNH"/>
<gene>
    <name evidence="4" type="ORF">T459_13693</name>
</gene>
<keyword evidence="1" id="KW-0175">Coiled coil</keyword>
<evidence type="ECO:0000313" key="5">
    <source>
        <dbReference type="Proteomes" id="UP000222542"/>
    </source>
</evidence>
<reference evidence="4 5" key="1">
    <citation type="journal article" date="2014" name="Nat. Genet.">
        <title>Genome sequence of the hot pepper provides insights into the evolution of pungency in Capsicum species.</title>
        <authorList>
            <person name="Kim S."/>
            <person name="Park M."/>
            <person name="Yeom S.I."/>
            <person name="Kim Y.M."/>
            <person name="Lee J.M."/>
            <person name="Lee H.A."/>
            <person name="Seo E."/>
            <person name="Choi J."/>
            <person name="Cheong K."/>
            <person name="Kim K.T."/>
            <person name="Jung K."/>
            <person name="Lee G.W."/>
            <person name="Oh S.K."/>
            <person name="Bae C."/>
            <person name="Kim S.B."/>
            <person name="Lee H.Y."/>
            <person name="Kim S.Y."/>
            <person name="Kim M.S."/>
            <person name="Kang B.C."/>
            <person name="Jo Y.D."/>
            <person name="Yang H.B."/>
            <person name="Jeong H.J."/>
            <person name="Kang W.H."/>
            <person name="Kwon J.K."/>
            <person name="Shin C."/>
            <person name="Lim J.Y."/>
            <person name="Park J.H."/>
            <person name="Huh J.H."/>
            <person name="Kim J.S."/>
            <person name="Kim B.D."/>
            <person name="Cohen O."/>
            <person name="Paran I."/>
            <person name="Suh M.C."/>
            <person name="Lee S.B."/>
            <person name="Kim Y.K."/>
            <person name="Shin Y."/>
            <person name="Noh S.J."/>
            <person name="Park J."/>
            <person name="Seo Y.S."/>
            <person name="Kwon S.Y."/>
            <person name="Kim H.A."/>
            <person name="Park J.M."/>
            <person name="Kim H.J."/>
            <person name="Choi S.B."/>
            <person name="Bosland P.W."/>
            <person name="Reeves G."/>
            <person name="Jo S.H."/>
            <person name="Lee B.W."/>
            <person name="Cho H.T."/>
            <person name="Choi H.S."/>
            <person name="Lee M.S."/>
            <person name="Yu Y."/>
            <person name="Do Choi Y."/>
            <person name="Park B.S."/>
            <person name="van Deynze A."/>
            <person name="Ashrafi H."/>
            <person name="Hill T."/>
            <person name="Kim W.T."/>
            <person name="Pai H.S."/>
            <person name="Ahn H.K."/>
            <person name="Yeam I."/>
            <person name="Giovannoni J.J."/>
            <person name="Rose J.K."/>
            <person name="Sorensen I."/>
            <person name="Lee S.J."/>
            <person name="Kim R.W."/>
            <person name="Choi I.Y."/>
            <person name="Choi B.S."/>
            <person name="Lim J.S."/>
            <person name="Lee Y.H."/>
            <person name="Choi D."/>
        </authorList>
    </citation>
    <scope>NUCLEOTIDE SEQUENCE [LARGE SCALE GENOMIC DNA]</scope>
    <source>
        <strain evidence="5">cv. CM334</strain>
    </source>
</reference>
<dbReference type="Proteomes" id="UP000222542">
    <property type="component" value="Unassembled WGS sequence"/>
</dbReference>
<name>A0A2G2ZFB5_CAPAN</name>
<dbReference type="Gramene" id="PHT80678">
    <property type="protein sequence ID" value="PHT80678"/>
    <property type="gene ID" value="T459_13693"/>
</dbReference>
<dbReference type="EMBL" id="AYRZ02000005">
    <property type="protein sequence ID" value="PHT80678.1"/>
    <property type="molecule type" value="Genomic_DNA"/>
</dbReference>
<accession>A0A2G2ZFB5</accession>
<keyword evidence="5" id="KW-1185">Reference proteome</keyword>
<evidence type="ECO:0000313" key="4">
    <source>
        <dbReference type="EMBL" id="PHT80678.1"/>
    </source>
</evidence>
<feature type="coiled-coil region" evidence="1">
    <location>
        <begin position="19"/>
        <end position="79"/>
    </location>
</feature>
<evidence type="ECO:0000259" key="3">
    <source>
        <dbReference type="SMART" id="SM00959"/>
    </source>
</evidence>
<feature type="domain" description="Rho termination factor-like N-terminal" evidence="3">
    <location>
        <begin position="583"/>
        <end position="625"/>
    </location>
</feature>
<reference evidence="4 5" key="2">
    <citation type="journal article" date="2017" name="Genome Biol.">
        <title>New reference genome sequences of hot pepper reveal the massive evolution of plant disease-resistance genes by retroduplication.</title>
        <authorList>
            <person name="Kim S."/>
            <person name="Park J."/>
            <person name="Yeom S.I."/>
            <person name="Kim Y.M."/>
            <person name="Seo E."/>
            <person name="Kim K.T."/>
            <person name="Kim M.S."/>
            <person name="Lee J.M."/>
            <person name="Cheong K."/>
            <person name="Shin H.S."/>
            <person name="Kim S.B."/>
            <person name="Han K."/>
            <person name="Lee J."/>
            <person name="Park M."/>
            <person name="Lee H.A."/>
            <person name="Lee H.Y."/>
            <person name="Lee Y."/>
            <person name="Oh S."/>
            <person name="Lee J.H."/>
            <person name="Choi E."/>
            <person name="Choi E."/>
            <person name="Lee S.E."/>
            <person name="Jeon J."/>
            <person name="Kim H."/>
            <person name="Choi G."/>
            <person name="Song H."/>
            <person name="Lee J."/>
            <person name="Lee S.C."/>
            <person name="Kwon J.K."/>
            <person name="Lee H.Y."/>
            <person name="Koo N."/>
            <person name="Hong Y."/>
            <person name="Kim R.W."/>
            <person name="Kang W.H."/>
            <person name="Huh J.H."/>
            <person name="Kang B.C."/>
            <person name="Yang T.J."/>
            <person name="Lee Y.H."/>
            <person name="Bennetzen J.L."/>
            <person name="Choi D."/>
        </authorList>
    </citation>
    <scope>NUCLEOTIDE SEQUENCE [LARGE SCALE GENOMIC DNA]</scope>
    <source>
        <strain evidence="5">cv. CM334</strain>
    </source>
</reference>
<comment type="caution">
    <text evidence="4">The sequence shown here is derived from an EMBL/GenBank/DDBJ whole genome shotgun (WGS) entry which is preliminary data.</text>
</comment>
<evidence type="ECO:0000256" key="2">
    <source>
        <dbReference type="SAM" id="MobiDB-lite"/>
    </source>
</evidence>
<dbReference type="GO" id="GO:0006353">
    <property type="term" value="P:DNA-templated transcription termination"/>
    <property type="evidence" value="ECO:0007669"/>
    <property type="project" value="InterPro"/>
</dbReference>
<feature type="region of interest" description="Disordered" evidence="2">
    <location>
        <begin position="345"/>
        <end position="421"/>
    </location>
</feature>
<feature type="region of interest" description="Disordered" evidence="2">
    <location>
        <begin position="463"/>
        <end position="516"/>
    </location>
</feature>
<feature type="compositionally biased region" description="Basic and acidic residues" evidence="2">
    <location>
        <begin position="398"/>
        <end position="410"/>
    </location>
</feature>
<proteinExistence type="predicted"/>
<dbReference type="InterPro" id="IPR011112">
    <property type="entry name" value="Rho-like_N"/>
</dbReference>